<dbReference type="InterPro" id="IPR036388">
    <property type="entry name" value="WH-like_DNA-bd_sf"/>
</dbReference>
<protein>
    <recommendedName>
        <fullName evidence="1">Insertion element IS150 protein InsJ-like helix-turn-helix domain-containing protein</fullName>
    </recommendedName>
</protein>
<evidence type="ECO:0000259" key="1">
    <source>
        <dbReference type="Pfam" id="PF13518"/>
    </source>
</evidence>
<evidence type="ECO:0000313" key="3">
    <source>
        <dbReference type="Proteomes" id="UP000051697"/>
    </source>
</evidence>
<dbReference type="Proteomes" id="UP000051697">
    <property type="component" value="Unassembled WGS sequence"/>
</dbReference>
<name>A0A0R1RD56_9LACO</name>
<dbReference type="RefSeq" id="WP_235804091.1">
    <property type="nucleotide sequence ID" value="NZ_AZFE01000032.1"/>
</dbReference>
<dbReference type="InterPro" id="IPR010921">
    <property type="entry name" value="Trp_repressor/repl_initiator"/>
</dbReference>
<dbReference type="STRING" id="1423778.FC70_GL001542"/>
<dbReference type="Gene3D" id="1.10.10.10">
    <property type="entry name" value="Winged helix-like DNA-binding domain superfamily/Winged helix DNA-binding domain"/>
    <property type="match status" value="1"/>
</dbReference>
<evidence type="ECO:0000313" key="2">
    <source>
        <dbReference type="EMBL" id="KRL54742.1"/>
    </source>
</evidence>
<dbReference type="AlphaFoldDB" id="A0A0R1RD56"/>
<comment type="caution">
    <text evidence="2">The sequence shown here is derived from an EMBL/GenBank/DDBJ whole genome shotgun (WGS) entry which is preliminary data.</text>
</comment>
<organism evidence="2 3">
    <name type="scientific">Paucilactobacillus oligofermentans DSM 15707 = LMG 22743</name>
    <dbReference type="NCBI Taxonomy" id="1423778"/>
    <lineage>
        <taxon>Bacteria</taxon>
        <taxon>Bacillati</taxon>
        <taxon>Bacillota</taxon>
        <taxon>Bacilli</taxon>
        <taxon>Lactobacillales</taxon>
        <taxon>Lactobacillaceae</taxon>
        <taxon>Paucilactobacillus</taxon>
    </lineage>
</organism>
<feature type="domain" description="Insertion element IS150 protein InsJ-like helix-turn-helix" evidence="1">
    <location>
        <begin position="9"/>
        <end position="60"/>
    </location>
</feature>
<accession>A0A0R1RD56</accession>
<dbReference type="Pfam" id="PF13518">
    <property type="entry name" value="HTH_28"/>
    <property type="match status" value="1"/>
</dbReference>
<dbReference type="PATRIC" id="fig|1423778.4.peg.1579"/>
<dbReference type="GO" id="GO:0043565">
    <property type="term" value="F:sequence-specific DNA binding"/>
    <property type="evidence" value="ECO:0007669"/>
    <property type="project" value="InterPro"/>
</dbReference>
<reference evidence="2 3" key="1">
    <citation type="journal article" date="2015" name="Genome Announc.">
        <title>Expanding the biotechnology potential of lactobacilli through comparative genomics of 213 strains and associated genera.</title>
        <authorList>
            <person name="Sun Z."/>
            <person name="Harris H.M."/>
            <person name="McCann A."/>
            <person name="Guo C."/>
            <person name="Argimon S."/>
            <person name="Zhang W."/>
            <person name="Yang X."/>
            <person name="Jeffery I.B."/>
            <person name="Cooney J.C."/>
            <person name="Kagawa T.F."/>
            <person name="Liu W."/>
            <person name="Song Y."/>
            <person name="Salvetti E."/>
            <person name="Wrobel A."/>
            <person name="Rasinkangas P."/>
            <person name="Parkhill J."/>
            <person name="Rea M.C."/>
            <person name="O'Sullivan O."/>
            <person name="Ritari J."/>
            <person name="Douillard F.P."/>
            <person name="Paul Ross R."/>
            <person name="Yang R."/>
            <person name="Briner A.E."/>
            <person name="Felis G.E."/>
            <person name="de Vos W.M."/>
            <person name="Barrangou R."/>
            <person name="Klaenhammer T.R."/>
            <person name="Caufield P.W."/>
            <person name="Cui Y."/>
            <person name="Zhang H."/>
            <person name="O'Toole P.W."/>
        </authorList>
    </citation>
    <scope>NUCLEOTIDE SEQUENCE [LARGE SCALE GENOMIC DNA]</scope>
    <source>
        <strain evidence="2 3">DSM 15707</strain>
    </source>
</reference>
<dbReference type="EMBL" id="AZFE01000032">
    <property type="protein sequence ID" value="KRL54742.1"/>
    <property type="molecule type" value="Genomic_DNA"/>
</dbReference>
<keyword evidence="3" id="KW-1185">Reference proteome</keyword>
<dbReference type="KEGG" id="lol:LACOL_1038"/>
<proteinExistence type="predicted"/>
<dbReference type="InterPro" id="IPR055247">
    <property type="entry name" value="InsJ-like_HTH"/>
</dbReference>
<sequence>MRRKKTLEERIKIVEYVTVSKHKYSEAAEHFEVTYQQVLLWVLKAKENGYEALVDNRGHRKPEKELSELDKDNLKIKQLETELEEKNAMEAFIKKFQELQRKGLKNKEDKTLIKNLMSDGQTRCGYPTQPR</sequence>
<dbReference type="SUPFAM" id="SSF48295">
    <property type="entry name" value="TrpR-like"/>
    <property type="match status" value="1"/>
</dbReference>
<gene>
    <name evidence="2" type="ORF">FC70_GL001542</name>
</gene>